<organism evidence="2 3">
    <name type="scientific">Bradyrhizobium erythrophlei</name>
    <dbReference type="NCBI Taxonomy" id="1437360"/>
    <lineage>
        <taxon>Bacteria</taxon>
        <taxon>Pseudomonadati</taxon>
        <taxon>Pseudomonadota</taxon>
        <taxon>Alphaproteobacteria</taxon>
        <taxon>Hyphomicrobiales</taxon>
        <taxon>Nitrobacteraceae</taxon>
        <taxon>Bradyrhizobium</taxon>
    </lineage>
</organism>
<dbReference type="AlphaFoldDB" id="A0A1M5RHN2"/>
<name>A0A1M5RHN2_9BRAD</name>
<gene>
    <name evidence="2" type="ORF">SAMN05444169_6572</name>
</gene>
<dbReference type="EMBL" id="LT670818">
    <property type="protein sequence ID" value="SHH25751.1"/>
    <property type="molecule type" value="Genomic_DNA"/>
</dbReference>
<sequence length="118" mass="12971">MRWRRSTGTRQPAVAGLTSDSLKPGERPSQVLVVTLIVADLLTGKRASRAHIGGMDQILPPELNDLEIEALRQLAVHPTTHHVPPRIQSRLKDIGYAKEVLGGLVLTKDGRRRISEGK</sequence>
<reference evidence="2 3" key="1">
    <citation type="submission" date="2016-11" db="EMBL/GenBank/DDBJ databases">
        <authorList>
            <person name="Jaros S."/>
            <person name="Januszkiewicz K."/>
            <person name="Wedrychowicz H."/>
        </authorList>
    </citation>
    <scope>NUCLEOTIDE SEQUENCE [LARGE SCALE GENOMIC DNA]</scope>
    <source>
        <strain evidence="2 3">GAS242</strain>
    </source>
</reference>
<evidence type="ECO:0000256" key="1">
    <source>
        <dbReference type="SAM" id="MobiDB-lite"/>
    </source>
</evidence>
<feature type="region of interest" description="Disordered" evidence="1">
    <location>
        <begin position="1"/>
        <end position="25"/>
    </location>
</feature>
<accession>A0A1M5RHN2</accession>
<proteinExistence type="predicted"/>
<evidence type="ECO:0000313" key="2">
    <source>
        <dbReference type="EMBL" id="SHH25751.1"/>
    </source>
</evidence>
<protein>
    <submittedName>
        <fullName evidence="2">Uncharacterized protein</fullName>
    </submittedName>
</protein>
<dbReference type="RefSeq" id="WP_172900012.1">
    <property type="nucleotide sequence ID" value="NZ_LT670818.1"/>
</dbReference>
<dbReference type="Proteomes" id="UP000190675">
    <property type="component" value="Chromosome I"/>
</dbReference>
<evidence type="ECO:0000313" key="3">
    <source>
        <dbReference type="Proteomes" id="UP000190675"/>
    </source>
</evidence>